<gene>
    <name evidence="2" type="ORF">BRAFLDRAFT_106350</name>
</gene>
<accession>C3ZY02</accession>
<dbReference type="InParanoid" id="C3ZY02"/>
<protein>
    <submittedName>
        <fullName evidence="2">Uncharacterized protein</fullName>
    </submittedName>
</protein>
<evidence type="ECO:0000256" key="1">
    <source>
        <dbReference type="SAM" id="Phobius"/>
    </source>
</evidence>
<keyword evidence="1" id="KW-0812">Transmembrane</keyword>
<keyword evidence="1" id="KW-1133">Transmembrane helix</keyword>
<proteinExistence type="predicted"/>
<reference evidence="2" key="1">
    <citation type="journal article" date="2008" name="Nature">
        <title>The amphioxus genome and the evolution of the chordate karyotype.</title>
        <authorList>
            <consortium name="US DOE Joint Genome Institute (JGI-PGF)"/>
            <person name="Putnam N.H."/>
            <person name="Butts T."/>
            <person name="Ferrier D.E.K."/>
            <person name="Furlong R.F."/>
            <person name="Hellsten U."/>
            <person name="Kawashima T."/>
            <person name="Robinson-Rechavi M."/>
            <person name="Shoguchi E."/>
            <person name="Terry A."/>
            <person name="Yu J.-K."/>
            <person name="Benito-Gutierrez E.L."/>
            <person name="Dubchak I."/>
            <person name="Garcia-Fernandez J."/>
            <person name="Gibson-Brown J.J."/>
            <person name="Grigoriev I.V."/>
            <person name="Horton A.C."/>
            <person name="de Jong P.J."/>
            <person name="Jurka J."/>
            <person name="Kapitonov V.V."/>
            <person name="Kohara Y."/>
            <person name="Kuroki Y."/>
            <person name="Lindquist E."/>
            <person name="Lucas S."/>
            <person name="Osoegawa K."/>
            <person name="Pennacchio L.A."/>
            <person name="Salamov A.A."/>
            <person name="Satou Y."/>
            <person name="Sauka-Spengler T."/>
            <person name="Schmutz J."/>
            <person name="Shin-I T."/>
            <person name="Toyoda A."/>
            <person name="Bronner-Fraser M."/>
            <person name="Fujiyama A."/>
            <person name="Holland L.Z."/>
            <person name="Holland P.W.H."/>
            <person name="Satoh N."/>
            <person name="Rokhsar D.S."/>
        </authorList>
    </citation>
    <scope>NUCLEOTIDE SEQUENCE [LARGE SCALE GENOMIC DNA]</scope>
    <source>
        <strain evidence="2">S238N-H82</strain>
        <tissue evidence="2">Testes</tissue>
    </source>
</reference>
<dbReference type="EMBL" id="GG666719">
    <property type="protein sequence ID" value="EEN42579.1"/>
    <property type="molecule type" value="Genomic_DNA"/>
</dbReference>
<keyword evidence="1" id="KW-0472">Membrane</keyword>
<feature type="transmembrane region" description="Helical" evidence="1">
    <location>
        <begin position="35"/>
        <end position="57"/>
    </location>
</feature>
<feature type="transmembrane region" description="Helical" evidence="1">
    <location>
        <begin position="230"/>
        <end position="252"/>
    </location>
</feature>
<dbReference type="AlphaFoldDB" id="C3ZY02"/>
<sequence>MADIVGVLPEPFAPVSTINGLSEDMRKTKKEDSRTYLFVAVAILDHASAILGIPVILQKLKGPRNDFRVDVNLPTVKQACSLAVHKMRTYSMEQVMAGDVDVMTVDSPTKDGRVAITLSCPAFNEQQGRVLAVIDGEDPPLPVMMRKSDLDLEWRGGEESASDFGGRKRGEKLNDEEFTKMVELLERVLQGIPGSDLQPFPVSEDGKISIRDKLFPVKDMRKTKKEDSRTYLFVAVAILDHASAILGIPVILQKLKGPRNDFRVDVNLPTVKQACSLAVHKMRTYSMEQVMAGDVDVMTVDSFEDDEARRKVKAAIEERMQCMIYGRQPAKTRARQLKKFPTKDGRVAITLSCPAFNEQQGRVLAVIDGEDPPLPVMMRKHIVCHDTDDIGGDMAMSGRAVEHQEERCPVFPWCQPSELASMLPIFFYRYPGPRTIPDELYLKFMCIVVHIFRECVDECHCPIKEALVQGYASFVSPGKCTSYKKCWTFYCSGCKTSDVRESSSFLFRAIMENFLNRVLKTNGYFFQPLSELVAELENLTDHQAYVLLAVVRFTEFLYQETLDTVREEGHNHIVCHDTDDIGGDMAMSGRAVEQQEERCPVFPWCQPSELASMLPIFFYLHPGPRTTPDELYLKFMCIVVHIFRECVDECHCPIKEALVQGYASFVSPGTCTSYKKCWTFYCSGCKTSDVRESSSFLFRAIMENFLNRVLKTNGYFFQPLSELVAELENLTDNQAYVLLAVVRFTEFRYQETLDTVRDVGHDVTIATVIKRLRAARGLPIWA</sequence>
<organism>
    <name type="scientific">Branchiostoma floridae</name>
    <name type="common">Florida lancelet</name>
    <name type="synonym">Amphioxus</name>
    <dbReference type="NCBI Taxonomy" id="7739"/>
    <lineage>
        <taxon>Eukaryota</taxon>
        <taxon>Metazoa</taxon>
        <taxon>Chordata</taxon>
        <taxon>Cephalochordata</taxon>
        <taxon>Leptocardii</taxon>
        <taxon>Amphioxiformes</taxon>
        <taxon>Branchiostomatidae</taxon>
        <taxon>Branchiostoma</taxon>
    </lineage>
</organism>
<name>C3ZY02_BRAFL</name>
<evidence type="ECO:0000313" key="2">
    <source>
        <dbReference type="EMBL" id="EEN42579.1"/>
    </source>
</evidence>